<dbReference type="PRINTS" id="PR01036">
    <property type="entry name" value="TCRTETB"/>
</dbReference>
<proteinExistence type="predicted"/>
<keyword evidence="6 7" id="KW-0472">Membrane</keyword>
<keyword evidence="3" id="KW-1003">Cell membrane</keyword>
<dbReference type="Pfam" id="PF07690">
    <property type="entry name" value="MFS_1"/>
    <property type="match status" value="2"/>
</dbReference>
<feature type="transmembrane region" description="Helical" evidence="7">
    <location>
        <begin position="114"/>
        <end position="135"/>
    </location>
</feature>
<reference evidence="9 10" key="1">
    <citation type="journal article" date="2019" name="Int. J. Syst. Evol. Microbiol.">
        <title>The Global Catalogue of Microorganisms (GCM) 10K type strain sequencing project: providing services to taxonomists for standard genome sequencing and annotation.</title>
        <authorList>
            <consortium name="The Broad Institute Genomics Platform"/>
            <consortium name="The Broad Institute Genome Sequencing Center for Infectious Disease"/>
            <person name="Wu L."/>
            <person name="Ma J."/>
        </authorList>
    </citation>
    <scope>NUCLEOTIDE SEQUENCE [LARGE SCALE GENOMIC DNA]</scope>
    <source>
        <strain evidence="9 10">JCM 16022</strain>
    </source>
</reference>
<feature type="transmembrane region" description="Helical" evidence="7">
    <location>
        <begin position="308"/>
        <end position="329"/>
    </location>
</feature>
<dbReference type="Gene3D" id="1.20.1720.10">
    <property type="entry name" value="Multidrug resistance protein D"/>
    <property type="match status" value="1"/>
</dbReference>
<feature type="transmembrane region" description="Helical" evidence="7">
    <location>
        <begin position="228"/>
        <end position="247"/>
    </location>
</feature>
<dbReference type="InterPro" id="IPR036259">
    <property type="entry name" value="MFS_trans_sf"/>
</dbReference>
<evidence type="ECO:0000313" key="9">
    <source>
        <dbReference type="EMBL" id="GAA2152117.1"/>
    </source>
</evidence>
<dbReference type="Gene3D" id="1.20.1250.20">
    <property type="entry name" value="MFS general substrate transporter like domains"/>
    <property type="match status" value="1"/>
</dbReference>
<protein>
    <submittedName>
        <fullName evidence="9">MFS transporter</fullName>
    </submittedName>
</protein>
<feature type="transmembrane region" description="Helical" evidence="7">
    <location>
        <begin position="81"/>
        <end position="108"/>
    </location>
</feature>
<comment type="subcellular location">
    <subcellularLocation>
        <location evidence="1">Cell membrane</location>
        <topology evidence="1">Multi-pass membrane protein</topology>
    </subcellularLocation>
</comment>
<dbReference type="RefSeq" id="WP_344155285.1">
    <property type="nucleotide sequence ID" value="NZ_BAAAQR010000012.1"/>
</dbReference>
<sequence>MAVEAGPRSSALGGVLVPLALAQFICSFAGSNMNVMINDISEDLDTTVQGVQLAITIFLLVMAALMIPGGKLTDKYGRKRCFEVGLVVYAVGALMSAAAPGLGVLILGNSILEGVGTALLIPPVYILATMMFTGVTSRARAFGAINAAGGIGAAAGPLIGGLITTAISWRASFVFQALVIGLIVLLGRRIEDPAPADPSRPFDTGGAVLSAVGLILLVSGILAADNNIWLMLALMVAGGLVLTWFLLSMRAKERQGTEALLSLSLFRNRASNIGMVTQNVQWLILMGASFTVSAFLQVVRGYNAIDTGIIFTAATIGLLTSSLAAARLARRRAQRTLIVAGFAITVAGIAVLLAMVIGNPNAWAFAPGLFLIGLGVGAMLTPSVNVVQSSFDEAQQGEISGLSRSVSNLGSSLGTAVAGTILVAGITATPDRSYGLAMVVLGVIGLGGLAAAAFLPKTPPPTEAATSG</sequence>
<comment type="caution">
    <text evidence="9">The sequence shown here is derived from an EMBL/GenBank/DDBJ whole genome shotgun (WGS) entry which is preliminary data.</text>
</comment>
<dbReference type="EMBL" id="BAAAQR010000012">
    <property type="protein sequence ID" value="GAA2152117.1"/>
    <property type="molecule type" value="Genomic_DNA"/>
</dbReference>
<feature type="transmembrane region" description="Helical" evidence="7">
    <location>
        <begin position="12"/>
        <end position="30"/>
    </location>
</feature>
<keyword evidence="10" id="KW-1185">Reference proteome</keyword>
<feature type="transmembrane region" description="Helical" evidence="7">
    <location>
        <begin position="282"/>
        <end position="302"/>
    </location>
</feature>
<dbReference type="PANTHER" id="PTHR42718">
    <property type="entry name" value="MAJOR FACILITATOR SUPERFAMILY MULTIDRUG TRANSPORTER MFSC"/>
    <property type="match status" value="1"/>
</dbReference>
<evidence type="ECO:0000256" key="7">
    <source>
        <dbReference type="SAM" id="Phobius"/>
    </source>
</evidence>
<keyword evidence="2" id="KW-0813">Transport</keyword>
<dbReference type="InterPro" id="IPR020846">
    <property type="entry name" value="MFS_dom"/>
</dbReference>
<evidence type="ECO:0000259" key="8">
    <source>
        <dbReference type="PROSITE" id="PS50850"/>
    </source>
</evidence>
<dbReference type="Proteomes" id="UP001501771">
    <property type="component" value="Unassembled WGS sequence"/>
</dbReference>
<feature type="transmembrane region" description="Helical" evidence="7">
    <location>
        <begin position="173"/>
        <end position="190"/>
    </location>
</feature>
<evidence type="ECO:0000256" key="3">
    <source>
        <dbReference type="ARBA" id="ARBA00022475"/>
    </source>
</evidence>
<name>A0ABN3A1Z4_9ACTN</name>
<evidence type="ECO:0000256" key="5">
    <source>
        <dbReference type="ARBA" id="ARBA00022989"/>
    </source>
</evidence>
<keyword evidence="5 7" id="KW-1133">Transmembrane helix</keyword>
<feature type="domain" description="Major facilitator superfamily (MFS) profile" evidence="8">
    <location>
        <begin position="15"/>
        <end position="459"/>
    </location>
</feature>
<dbReference type="SUPFAM" id="SSF103473">
    <property type="entry name" value="MFS general substrate transporter"/>
    <property type="match status" value="1"/>
</dbReference>
<gene>
    <name evidence="9" type="ORF">GCM10009844_35110</name>
</gene>
<keyword evidence="4 7" id="KW-0812">Transmembrane</keyword>
<feature type="transmembrane region" description="Helical" evidence="7">
    <location>
        <begin position="408"/>
        <end position="428"/>
    </location>
</feature>
<evidence type="ECO:0000256" key="2">
    <source>
        <dbReference type="ARBA" id="ARBA00022448"/>
    </source>
</evidence>
<organism evidence="9 10">
    <name type="scientific">Nocardioides koreensis</name>
    <dbReference type="NCBI Taxonomy" id="433651"/>
    <lineage>
        <taxon>Bacteria</taxon>
        <taxon>Bacillati</taxon>
        <taxon>Actinomycetota</taxon>
        <taxon>Actinomycetes</taxon>
        <taxon>Propionibacteriales</taxon>
        <taxon>Nocardioidaceae</taxon>
        <taxon>Nocardioides</taxon>
    </lineage>
</organism>
<evidence type="ECO:0000256" key="6">
    <source>
        <dbReference type="ARBA" id="ARBA00023136"/>
    </source>
</evidence>
<feature type="transmembrane region" description="Helical" evidence="7">
    <location>
        <begin position="147"/>
        <end position="167"/>
    </location>
</feature>
<accession>A0ABN3A1Z4</accession>
<feature type="transmembrane region" description="Helical" evidence="7">
    <location>
        <begin position="336"/>
        <end position="357"/>
    </location>
</feature>
<dbReference type="PANTHER" id="PTHR42718:SF46">
    <property type="entry name" value="BLR6921 PROTEIN"/>
    <property type="match status" value="1"/>
</dbReference>
<evidence type="ECO:0000256" key="4">
    <source>
        <dbReference type="ARBA" id="ARBA00022692"/>
    </source>
</evidence>
<feature type="transmembrane region" description="Helical" evidence="7">
    <location>
        <begin position="202"/>
        <end position="222"/>
    </location>
</feature>
<evidence type="ECO:0000313" key="10">
    <source>
        <dbReference type="Proteomes" id="UP001501771"/>
    </source>
</evidence>
<feature type="transmembrane region" description="Helical" evidence="7">
    <location>
        <begin position="434"/>
        <end position="455"/>
    </location>
</feature>
<feature type="transmembrane region" description="Helical" evidence="7">
    <location>
        <begin position="50"/>
        <end position="69"/>
    </location>
</feature>
<dbReference type="InterPro" id="IPR011701">
    <property type="entry name" value="MFS"/>
</dbReference>
<dbReference type="PROSITE" id="PS50850">
    <property type="entry name" value="MFS"/>
    <property type="match status" value="1"/>
</dbReference>
<feature type="transmembrane region" description="Helical" evidence="7">
    <location>
        <begin position="363"/>
        <end position="387"/>
    </location>
</feature>
<evidence type="ECO:0000256" key="1">
    <source>
        <dbReference type="ARBA" id="ARBA00004651"/>
    </source>
</evidence>